<keyword evidence="2" id="KW-1185">Reference proteome</keyword>
<gene>
    <name evidence="1" type="ORF">MCOS_LOCUS1201</name>
</gene>
<reference evidence="3" key="1">
    <citation type="submission" date="2017-02" db="UniProtKB">
        <authorList>
            <consortium name="WormBaseParasite"/>
        </authorList>
    </citation>
    <scope>IDENTIFICATION</scope>
</reference>
<evidence type="ECO:0000313" key="1">
    <source>
        <dbReference type="EMBL" id="VDD75198.1"/>
    </source>
</evidence>
<evidence type="ECO:0000313" key="3">
    <source>
        <dbReference type="WBParaSite" id="MCOS_0000120001-mRNA-1"/>
    </source>
</evidence>
<protein>
    <submittedName>
        <fullName evidence="1 3">Uncharacterized protein</fullName>
    </submittedName>
</protein>
<reference evidence="1 2" key="2">
    <citation type="submission" date="2018-10" db="EMBL/GenBank/DDBJ databases">
        <authorList>
            <consortium name="Pathogen Informatics"/>
        </authorList>
    </citation>
    <scope>NUCLEOTIDE SEQUENCE [LARGE SCALE GENOMIC DNA]</scope>
</reference>
<organism evidence="3">
    <name type="scientific">Mesocestoides corti</name>
    <name type="common">Flatworm</name>
    <dbReference type="NCBI Taxonomy" id="53468"/>
    <lineage>
        <taxon>Eukaryota</taxon>
        <taxon>Metazoa</taxon>
        <taxon>Spiralia</taxon>
        <taxon>Lophotrochozoa</taxon>
        <taxon>Platyhelminthes</taxon>
        <taxon>Cestoda</taxon>
        <taxon>Eucestoda</taxon>
        <taxon>Cyclophyllidea</taxon>
        <taxon>Mesocestoididae</taxon>
        <taxon>Mesocestoides</taxon>
    </lineage>
</organism>
<accession>A0A0R3U3N7</accession>
<dbReference type="STRING" id="53468.A0A0R3U3N7"/>
<sequence>MHYSAGVSTNLCVLRRRPLECNCFTVCSSVPKVASGGVPRRPQLDLLSELQQTDSSFPVTGILSTSVSGGASEETEGACSTSDQVSEIANEVADAEVEFGGDYATATSSSQNTVITSTSTLKPANSCHSLASPPSTNEAGKSKFSLFAISPW</sequence>
<dbReference type="EMBL" id="UXSR01000137">
    <property type="protein sequence ID" value="VDD75198.1"/>
    <property type="molecule type" value="Genomic_DNA"/>
</dbReference>
<proteinExistence type="predicted"/>
<dbReference type="WBParaSite" id="MCOS_0000120001-mRNA-1">
    <property type="protein sequence ID" value="MCOS_0000120001-mRNA-1"/>
    <property type="gene ID" value="MCOS_0000120001"/>
</dbReference>
<name>A0A0R3U3N7_MESCO</name>
<evidence type="ECO:0000313" key="2">
    <source>
        <dbReference type="Proteomes" id="UP000267029"/>
    </source>
</evidence>
<dbReference type="Proteomes" id="UP000267029">
    <property type="component" value="Unassembled WGS sequence"/>
</dbReference>
<dbReference type="AlphaFoldDB" id="A0A0R3U3N7"/>